<dbReference type="AlphaFoldDB" id="A0A428SFW2"/>
<dbReference type="Pfam" id="PF13193">
    <property type="entry name" value="AMP-binding_C"/>
    <property type="match status" value="1"/>
</dbReference>
<gene>
    <name evidence="5" type="ORF">CEP51_001586</name>
</gene>
<dbReference type="Pfam" id="PF00501">
    <property type="entry name" value="AMP-binding"/>
    <property type="match status" value="1"/>
</dbReference>
<keyword evidence="2" id="KW-0812">Transmembrane</keyword>
<sequence>MTLRSRWSEPIPNCSLQQWIFNSASGPMDDSEKPIFIDADRPETHFLSKTQFRLLAKQIALGLINAGLREGDRVLMFSSNNIYFPSVFLGILMGGGIFTGANPGFTPRELAYQLKDSGSTFLLAVSTQLETALEAAKVAGLPSDRVFALDPSVLPPFDQSAPTQATQVNGVQSWTNLLLGNQERAKTWEWKEPTNPDTTVCCLNYSSGTTGVPKGVEITHRAYVANGTGVIELVNKDPDEAEFRKRSRLLAFLPIYHAYGQTYFISIYPRINVPVYVMPAFNFEKMLQHVQRFRISTLMCVPPILVYLSKHPIVKKYDLSSVERVNSGAAPLSHEVAKAIEGLWPGGNVVVRQGWGMTEITCTCMTWDPRVECTIAAVGELSPNCSAKLMKLDGKTVIEQPNERGELWVTGPTLMKGYWKNPTATADTITVDPDGTRWLKTGDIAYVESYEPGAIFHIVDRIKELIKVKGNQVAPAELEAVLLDHPEIADAAVIGVPANGDEVPRAYIVKVQSSKLTEKEVVDWMEKRVAKHKRLRGGVRFVEAIPKNPSGKILRRALRDMAKAEFSIDISRSKL</sequence>
<comment type="caution">
    <text evidence="5">The sequence shown here is derived from an EMBL/GenBank/DDBJ whole genome shotgun (WGS) entry which is preliminary data.</text>
</comment>
<dbReference type="Proteomes" id="UP000287972">
    <property type="component" value="Unassembled WGS sequence"/>
</dbReference>
<evidence type="ECO:0000313" key="5">
    <source>
        <dbReference type="EMBL" id="RSL88690.1"/>
    </source>
</evidence>
<keyword evidence="2" id="KW-1133">Transmembrane helix</keyword>
<keyword evidence="2" id="KW-0472">Membrane</keyword>
<dbReference type="Gene3D" id="3.40.50.12780">
    <property type="entry name" value="N-terminal domain of ligase-like"/>
    <property type="match status" value="1"/>
</dbReference>
<evidence type="ECO:0000259" key="3">
    <source>
        <dbReference type="Pfam" id="PF00501"/>
    </source>
</evidence>
<dbReference type="InterPro" id="IPR025110">
    <property type="entry name" value="AMP-bd_C"/>
</dbReference>
<dbReference type="FunFam" id="3.30.300.30:FF:000007">
    <property type="entry name" value="4-coumarate--CoA ligase 2"/>
    <property type="match status" value="1"/>
</dbReference>
<dbReference type="CDD" id="cd05911">
    <property type="entry name" value="Firefly_Luc_like"/>
    <property type="match status" value="1"/>
</dbReference>
<evidence type="ECO:0000259" key="4">
    <source>
        <dbReference type="Pfam" id="PF13193"/>
    </source>
</evidence>
<dbReference type="InterPro" id="IPR000873">
    <property type="entry name" value="AMP-dep_synth/lig_dom"/>
</dbReference>
<dbReference type="PANTHER" id="PTHR24096:SF424">
    <property type="entry name" value="ACETYL-COA SYNTHETASE-LIKE PROTEIN-RELATED"/>
    <property type="match status" value="1"/>
</dbReference>
<dbReference type="InterPro" id="IPR042099">
    <property type="entry name" value="ANL_N_sf"/>
</dbReference>
<keyword evidence="6" id="KW-1185">Reference proteome</keyword>
<dbReference type="PANTHER" id="PTHR24096">
    <property type="entry name" value="LONG-CHAIN-FATTY-ACID--COA LIGASE"/>
    <property type="match status" value="1"/>
</dbReference>
<evidence type="ECO:0000256" key="2">
    <source>
        <dbReference type="SAM" id="Phobius"/>
    </source>
</evidence>
<feature type="domain" description="AMP-dependent synthetase/ligase" evidence="3">
    <location>
        <begin position="32"/>
        <end position="419"/>
    </location>
</feature>
<reference evidence="5 6" key="1">
    <citation type="submission" date="2017-06" db="EMBL/GenBank/DDBJ databases">
        <title>Comparative genomic analysis of Ambrosia Fusariam Clade fungi.</title>
        <authorList>
            <person name="Stajich J.E."/>
            <person name="Carrillo J."/>
            <person name="Kijimoto T."/>
            <person name="Eskalen A."/>
            <person name="O'Donnell K."/>
            <person name="Kasson M."/>
        </authorList>
    </citation>
    <scope>NUCLEOTIDE SEQUENCE [LARGE SCALE GENOMIC DNA]</scope>
    <source>
        <strain evidence="5 6">NRRL62606</strain>
    </source>
</reference>
<dbReference type="Gene3D" id="3.30.300.30">
    <property type="match status" value="1"/>
</dbReference>
<evidence type="ECO:0008006" key="7">
    <source>
        <dbReference type="Google" id="ProtNLM"/>
    </source>
</evidence>
<dbReference type="EMBL" id="NKCL01000021">
    <property type="protein sequence ID" value="RSL88690.1"/>
    <property type="molecule type" value="Genomic_DNA"/>
</dbReference>
<protein>
    <recommendedName>
        <fullName evidence="7">4-coumarate--CoA ligase-like 7</fullName>
    </recommendedName>
</protein>
<evidence type="ECO:0000256" key="1">
    <source>
        <dbReference type="ARBA" id="ARBA00006432"/>
    </source>
</evidence>
<evidence type="ECO:0000313" key="6">
    <source>
        <dbReference type="Proteomes" id="UP000287972"/>
    </source>
</evidence>
<dbReference type="PROSITE" id="PS00455">
    <property type="entry name" value="AMP_BINDING"/>
    <property type="match status" value="1"/>
</dbReference>
<proteinExistence type="inferred from homology"/>
<feature type="transmembrane region" description="Helical" evidence="2">
    <location>
        <begin position="82"/>
        <end position="101"/>
    </location>
</feature>
<dbReference type="InterPro" id="IPR020845">
    <property type="entry name" value="AMP-binding_CS"/>
</dbReference>
<organism evidence="5 6">
    <name type="scientific">Fusarium floridanum</name>
    <dbReference type="NCBI Taxonomy" id="1325733"/>
    <lineage>
        <taxon>Eukaryota</taxon>
        <taxon>Fungi</taxon>
        <taxon>Dikarya</taxon>
        <taxon>Ascomycota</taxon>
        <taxon>Pezizomycotina</taxon>
        <taxon>Sordariomycetes</taxon>
        <taxon>Hypocreomycetidae</taxon>
        <taxon>Hypocreales</taxon>
        <taxon>Nectriaceae</taxon>
        <taxon>Fusarium</taxon>
        <taxon>Fusarium solani species complex</taxon>
    </lineage>
</organism>
<dbReference type="GO" id="GO:0016405">
    <property type="term" value="F:CoA-ligase activity"/>
    <property type="evidence" value="ECO:0007669"/>
    <property type="project" value="TreeGrafter"/>
</dbReference>
<dbReference type="SUPFAM" id="SSF56801">
    <property type="entry name" value="Acetyl-CoA synthetase-like"/>
    <property type="match status" value="1"/>
</dbReference>
<comment type="similarity">
    <text evidence="1">Belongs to the ATP-dependent AMP-binding enzyme family.</text>
</comment>
<dbReference type="InterPro" id="IPR045851">
    <property type="entry name" value="AMP-bd_C_sf"/>
</dbReference>
<feature type="domain" description="AMP-binding enzyme C-terminal" evidence="4">
    <location>
        <begin position="477"/>
        <end position="552"/>
    </location>
</feature>
<accession>A0A428SFW2</accession>
<name>A0A428SFW2_9HYPO</name>